<accession>B9JQD4</accession>
<evidence type="ECO:0000259" key="4">
    <source>
        <dbReference type="Pfam" id="PF00150"/>
    </source>
</evidence>
<evidence type="ECO:0000256" key="3">
    <source>
        <dbReference type="ARBA" id="ARBA00023295"/>
    </source>
</evidence>
<evidence type="ECO:0000256" key="2">
    <source>
        <dbReference type="ARBA" id="ARBA00022801"/>
    </source>
</evidence>
<organism evidence="6 7">
    <name type="scientific">Rhizobium rhizogenes (strain K84 / ATCC BAA-868)</name>
    <name type="common">Agrobacterium radiobacter</name>
    <dbReference type="NCBI Taxonomy" id="311403"/>
    <lineage>
        <taxon>Bacteria</taxon>
        <taxon>Pseudomonadati</taxon>
        <taxon>Pseudomonadota</taxon>
        <taxon>Alphaproteobacteria</taxon>
        <taxon>Hyphomicrobiales</taxon>
        <taxon>Rhizobiaceae</taxon>
        <taxon>Rhizobium/Agrobacterium group</taxon>
        <taxon>Rhizobium</taxon>
    </lineage>
</organism>
<dbReference type="KEGG" id="ara:Arad_12368"/>
<evidence type="ECO:0000313" key="7">
    <source>
        <dbReference type="Proteomes" id="UP000001600"/>
    </source>
</evidence>
<dbReference type="InterPro" id="IPR013780">
    <property type="entry name" value="Glyco_hydro_b"/>
</dbReference>
<protein>
    <submittedName>
        <fullName evidence="6">Uncharacterized protein</fullName>
    </submittedName>
</protein>
<dbReference type="Gene3D" id="2.60.40.1180">
    <property type="entry name" value="Golgi alpha-mannosidase II"/>
    <property type="match status" value="1"/>
</dbReference>
<keyword evidence="6" id="KW-0614">Plasmid</keyword>
<proteinExistence type="inferred from homology"/>
<dbReference type="Proteomes" id="UP000001600">
    <property type="component" value="Plasmid pAtK84c"/>
</dbReference>
<dbReference type="InterPro" id="IPR041036">
    <property type="entry name" value="GH5_C"/>
</dbReference>
<evidence type="ECO:0000256" key="1">
    <source>
        <dbReference type="ARBA" id="ARBA00005641"/>
    </source>
</evidence>
<evidence type="ECO:0000259" key="5">
    <source>
        <dbReference type="Pfam" id="PF18564"/>
    </source>
</evidence>
<dbReference type="AlphaFoldDB" id="B9JQD4"/>
<keyword evidence="2" id="KW-0378">Hydrolase</keyword>
<keyword evidence="3" id="KW-0326">Glycosidase</keyword>
<dbReference type="InterPro" id="IPR017853">
    <property type="entry name" value="GH"/>
</dbReference>
<gene>
    <name evidence="6" type="ordered locus">Arad_12368</name>
</gene>
<dbReference type="CAZy" id="GH5">
    <property type="family name" value="Glycoside Hydrolase Family 5"/>
</dbReference>
<dbReference type="HOGENOM" id="CLU_009024_1_0_5"/>
<dbReference type="GO" id="GO:1901136">
    <property type="term" value="P:carbohydrate derivative catabolic process"/>
    <property type="evidence" value="ECO:0007669"/>
    <property type="project" value="UniProtKB-ARBA"/>
</dbReference>
<dbReference type="SUPFAM" id="SSF51445">
    <property type="entry name" value="(Trans)glycosidases"/>
    <property type="match status" value="1"/>
</dbReference>
<dbReference type="Pfam" id="PF18564">
    <property type="entry name" value="Glyco_hydro_5_C"/>
    <property type="match status" value="1"/>
</dbReference>
<dbReference type="PANTHER" id="PTHR31308">
    <property type="match status" value="1"/>
</dbReference>
<dbReference type="EMBL" id="CP000631">
    <property type="protein sequence ID" value="ACM31353.1"/>
    <property type="molecule type" value="Genomic_DNA"/>
</dbReference>
<dbReference type="Pfam" id="PF00150">
    <property type="entry name" value="Cellulase"/>
    <property type="match status" value="1"/>
</dbReference>
<name>B9JQD4_RHIR8</name>
<dbReference type="Gene3D" id="3.20.20.80">
    <property type="entry name" value="Glycosidases"/>
    <property type="match status" value="2"/>
</dbReference>
<geneLocation type="plasmid" evidence="6 7">
    <name>pAtK84c</name>
</geneLocation>
<feature type="domain" description="Glycoside hydrolase family 5" evidence="4">
    <location>
        <begin position="59"/>
        <end position="128"/>
    </location>
</feature>
<feature type="domain" description="Glycoside hydrolase family 5 C-terminal" evidence="5">
    <location>
        <begin position="572"/>
        <end position="654"/>
    </location>
</feature>
<dbReference type="GO" id="GO:0000272">
    <property type="term" value="P:polysaccharide catabolic process"/>
    <property type="evidence" value="ECO:0007669"/>
    <property type="project" value="InterPro"/>
</dbReference>
<comment type="similarity">
    <text evidence="1">Belongs to the glycosyl hydrolase 5 (cellulase A) family.</text>
</comment>
<dbReference type="GO" id="GO:0016042">
    <property type="term" value="P:lipid catabolic process"/>
    <property type="evidence" value="ECO:0007669"/>
    <property type="project" value="UniProtKB-ARBA"/>
</dbReference>
<dbReference type="PANTHER" id="PTHR31308:SF5">
    <property type="entry name" value="ERGOSTERYL-BETA-GLUCOSIDASE"/>
    <property type="match status" value="1"/>
</dbReference>
<evidence type="ECO:0000313" key="6">
    <source>
        <dbReference type="EMBL" id="ACM31353.1"/>
    </source>
</evidence>
<dbReference type="InterPro" id="IPR001547">
    <property type="entry name" value="Glyco_hydro_5"/>
</dbReference>
<sequence length="661" mass="73197">MQIPPLKVRGASFRDTLGREALLRGVNLGGDCKLPYPYGGTNFPTDFSDHRAVSFVGRPFPLDEADEHLSRLRHWGFNALRLLTTWEAIEHAGAGQYDEDYLDYFEQVCRKAGEYGLYVFVDLHEDAWSRMTGGSGAPGWTFEAAGLDFTRFHSAGLSHVMQLKYDYVEGGRQDNYPQMTWGSNHRLSPGGIMWTLFFTGKIFTPEFTIEGVNVQDYLQSHYVGALNAVAKRIADMPNVLGFDTLNEPVPGWIGRPLSYRHLRPTTMNPANPRIGLAMSPLDNLLAAQGIPVSVPKILRDPKTGAFSVGSEEIVNPDGVSIWLPGHTCPFEAAGAYRLNGTKAEVLDETFFCVSRGRVLSAANDAYGPLFQAVSETTHVINPRWSIFAELEPYSAFVGGPFPDNMPEGAVNASHWYDSSTLYTKTFSSESAFDFTAGKMLYGRDAIKASYVKQLRDVATLSNTFGPTGAPTLIGEFGIPFDLDGGAAFETWRTGDRSQTPWQPHIDALTLMYEAFDELLLHVTLWNYTASNRNDLAIGDGWNQEDLSIFSRDQQEHPDDPDSGGRALLGFCRPFVRLAQGNLIRMAFDASACRFTAEIEVDAVVPAETEIYLPQLHFGKHPIIEVSGVDSDLRFDLERQCAFIQSRENGSLAITVQHTPAP</sequence>
<dbReference type="GO" id="GO:0008422">
    <property type="term" value="F:beta-glucosidase activity"/>
    <property type="evidence" value="ECO:0007669"/>
    <property type="project" value="TreeGrafter"/>
</dbReference>
<reference evidence="6 7" key="1">
    <citation type="journal article" date="2009" name="J. Bacteriol.">
        <title>Genome sequences of three Agrobacterium biovars help elucidate the evolution of multichromosome genomes in bacteria.</title>
        <authorList>
            <person name="Slater S.C."/>
            <person name="Goldman B.S."/>
            <person name="Goodner B."/>
            <person name="Setubal J.C."/>
            <person name="Farrand S.K."/>
            <person name="Nester E.W."/>
            <person name="Burr T.J."/>
            <person name="Banta L."/>
            <person name="Dickerman A.W."/>
            <person name="Paulsen I."/>
            <person name="Otten L."/>
            <person name="Suen G."/>
            <person name="Welch R."/>
            <person name="Almeida N.F."/>
            <person name="Arnold F."/>
            <person name="Burton O.T."/>
            <person name="Du Z."/>
            <person name="Ewing A."/>
            <person name="Godsy E."/>
            <person name="Heisel S."/>
            <person name="Houmiel K.L."/>
            <person name="Jhaveri J."/>
            <person name="Lu J."/>
            <person name="Miller N.M."/>
            <person name="Norton S."/>
            <person name="Chen Q."/>
            <person name="Phoolcharoen W."/>
            <person name="Ohlin V."/>
            <person name="Ondrusek D."/>
            <person name="Pride N."/>
            <person name="Stricklin S.L."/>
            <person name="Sun J."/>
            <person name="Wheeler C."/>
            <person name="Wilson L."/>
            <person name="Zhu H."/>
            <person name="Wood D.W."/>
        </authorList>
    </citation>
    <scope>NUCLEOTIDE SEQUENCE [LARGE SCALE GENOMIC DNA]</scope>
    <source>
        <strain evidence="7">K84 / ATCC BAA-868</strain>
        <plasmid evidence="6 7">pAtK84c</plasmid>
    </source>
</reference>
<dbReference type="InterPro" id="IPR052066">
    <property type="entry name" value="Glycosphingolipid_Hydrolases"/>
</dbReference>